<sequence length="369" mass="38409">MAASGVAPVVARAQPDAAAGRFTMIELEVPDGTTSSQASGVNDVGMVVGTVQSANGYQQAAMWDRDGRFATLKVPSGFSSSAIDITDTGVITGMAWNEVVQHSVRWNRYGVMTVLRPLVQDGGTGVGPVNHHGVVAGFARAADGLSDAVRWDQHGRPTDLGTLPGGQSSVANSINDHGVVAGIATTPDGFGRAVTWDRDGGITELPTLGGSTGLGQWINDHGVVAGGASTAGADEMHPARWDRTGRVTALQLPSYGHFGIAYAVNNSNTAVGVTDGRAARWDNNGRVQLLQGGMGGIAFRINDRGVAIGRTDETSSHAVSWDRNGMMTDLGMLPGDEWSTVRTINDRGDIAGYSIGSTTRAVLWQARTG</sequence>
<reference evidence="2" key="1">
    <citation type="journal article" date="2019" name="Int. J. Syst. Evol. Microbiol.">
        <title>The Global Catalogue of Microorganisms (GCM) 10K type strain sequencing project: providing services to taxonomists for standard genome sequencing and annotation.</title>
        <authorList>
            <consortium name="The Broad Institute Genomics Platform"/>
            <consortium name="The Broad Institute Genome Sequencing Center for Infectious Disease"/>
            <person name="Wu L."/>
            <person name="Ma J."/>
        </authorList>
    </citation>
    <scope>NUCLEOTIDE SEQUENCE [LARGE SCALE GENOMIC DNA]</scope>
    <source>
        <strain evidence="2">CGMCC 4.7405</strain>
    </source>
</reference>
<dbReference type="EMBL" id="JBHRZI010000027">
    <property type="protein sequence ID" value="MFC3895724.1"/>
    <property type="molecule type" value="Genomic_DNA"/>
</dbReference>
<proteinExistence type="predicted"/>
<keyword evidence="2" id="KW-1185">Reference proteome</keyword>
<dbReference type="Proteomes" id="UP001595690">
    <property type="component" value="Unassembled WGS sequence"/>
</dbReference>
<organism evidence="1 2">
    <name type="scientific">Lentzea rhizosphaerae</name>
    <dbReference type="NCBI Taxonomy" id="2041025"/>
    <lineage>
        <taxon>Bacteria</taxon>
        <taxon>Bacillati</taxon>
        <taxon>Actinomycetota</taxon>
        <taxon>Actinomycetes</taxon>
        <taxon>Pseudonocardiales</taxon>
        <taxon>Pseudonocardiaceae</taxon>
        <taxon>Lentzea</taxon>
    </lineage>
</organism>
<name>A0ABV8C1G5_9PSEU</name>
<comment type="caution">
    <text evidence="1">The sequence shown here is derived from an EMBL/GenBank/DDBJ whole genome shotgun (WGS) entry which is preliminary data.</text>
</comment>
<accession>A0ABV8C1G5</accession>
<evidence type="ECO:0008006" key="3">
    <source>
        <dbReference type="Google" id="ProtNLM"/>
    </source>
</evidence>
<gene>
    <name evidence="1" type="ORF">ACFOWZ_29965</name>
</gene>
<dbReference type="RefSeq" id="WP_382377257.1">
    <property type="nucleotide sequence ID" value="NZ_JBHRZI010000027.1"/>
</dbReference>
<evidence type="ECO:0000313" key="2">
    <source>
        <dbReference type="Proteomes" id="UP001595690"/>
    </source>
</evidence>
<evidence type="ECO:0000313" key="1">
    <source>
        <dbReference type="EMBL" id="MFC3895724.1"/>
    </source>
</evidence>
<protein>
    <recommendedName>
        <fullName evidence="3">Extracellular repeat, HAF family</fullName>
    </recommendedName>
</protein>